<sequence>MQLISKTDNRPYMNVIFGNFYSPAFDNEEFVDKTMGLIRDLGFNSVMFDTKAWEDFKERFETGALSQYVKMQEYMGGSAHRHGLAYNFLLLYLNGDNLYPHIRFSPPIFGEETVYLDGRPGRWYKYWSKKAQISMKEHVDRIMKQYGQGCERCLTGEIDQGKDRQDMNNGAKEVIPVCSMWDPVVAPSFDKEGQKRYLDYLRELYKGDIKSLNHNYETELEKFDDLTPKEYWYSVRFGSDSFYTEEDVKKRSPKFWVWRDNALWKIHELTLYFEKIGPMLKENNPELLLCPDMSQWGYFLNIYGRTQQDIDNEFSDLWDTAMRGIDIYALAPYVDSCHFITVPVTPDGYPDSYVVSCQHSMMRVMNQGKPFIGGIYWGRYIYNDLYALLSPSEIIGSMTACGIDGYTCYGMNGLDDGGVMNRMDTHFLDSLRMANEWFSQVICLRKGEKKKEIAILFPSEMAHLEPYEVGNNKIRRLDLLGWYKLCCDLGYQVDVISNHEIEKGTLAEYKVLIVPSNDCYFAVDHAAMEKEIRSWVCKGGVLLHGPRDLLAENCFGIQGEECEKKPYHYGKTIIAQGEAFCRYQDGKEIASYVDHGGCCVAKYEKLELAQKMNTKYKSGMGAVYSFGIQIGASYAAKNIPHVPYEQGNKEMYPIIQSGTTLVKDILYHYMTPVSGICERGIETGVFENGMVVVNHRSIPYVLPEKYKIEKYQYSFHAVQNGNGILAGHEAVWVSNDTTGDDYGENKIK</sequence>
<evidence type="ECO:0000313" key="1">
    <source>
        <dbReference type="EMBL" id="VUX66903.1"/>
    </source>
</evidence>
<dbReference type="EMBL" id="CABHOF010000076">
    <property type="protein sequence ID" value="VUX66903.1"/>
    <property type="molecule type" value="Genomic_DNA"/>
</dbReference>
<dbReference type="CDD" id="cd03143">
    <property type="entry name" value="A4_beta-galactosidase_middle_domain"/>
    <property type="match status" value="1"/>
</dbReference>
<evidence type="ECO:0008006" key="3">
    <source>
        <dbReference type="Google" id="ProtNLM"/>
    </source>
</evidence>
<keyword evidence="2" id="KW-1185">Reference proteome</keyword>
<organism evidence="1 2">
    <name type="scientific">Blautia wexlerae</name>
    <dbReference type="NCBI Taxonomy" id="418240"/>
    <lineage>
        <taxon>Bacteria</taxon>
        <taxon>Bacillati</taxon>
        <taxon>Bacillota</taxon>
        <taxon>Clostridia</taxon>
        <taxon>Lachnospirales</taxon>
        <taxon>Lachnospiraceae</taxon>
        <taxon>Blautia</taxon>
    </lineage>
</organism>
<gene>
    <name evidence="1" type="ORF">BWLFYP14_03179</name>
</gene>
<dbReference type="Gene3D" id="3.20.20.80">
    <property type="entry name" value="Glycosidases"/>
    <property type="match status" value="1"/>
</dbReference>
<dbReference type="RefSeq" id="WP_020993473.1">
    <property type="nucleotide sequence ID" value="NZ_CABHOF010000076.1"/>
</dbReference>
<evidence type="ECO:0000313" key="2">
    <source>
        <dbReference type="Proteomes" id="UP000366766"/>
    </source>
</evidence>
<dbReference type="Gene3D" id="3.40.50.880">
    <property type="match status" value="1"/>
</dbReference>
<dbReference type="Proteomes" id="UP000366766">
    <property type="component" value="Unassembled WGS sequence"/>
</dbReference>
<accession>A0A564WWR0</accession>
<dbReference type="InterPro" id="IPR029062">
    <property type="entry name" value="Class_I_gatase-like"/>
</dbReference>
<dbReference type="AlphaFoldDB" id="A0A564WWR0"/>
<protein>
    <recommendedName>
        <fullName evidence="3">Beta-galactosidase trimerisation domain-containing protein</fullName>
    </recommendedName>
</protein>
<reference evidence="1 2" key="1">
    <citation type="submission" date="2019-07" db="EMBL/GenBank/DDBJ databases">
        <authorList>
            <person name="Chang H.-W."/>
            <person name="Raman A."/>
            <person name="Venkatesh S."/>
            <person name="Gehrig J."/>
        </authorList>
    </citation>
    <scope>NUCLEOTIDE SEQUENCE [LARGE SCALE GENOMIC DNA]</scope>
    <source>
        <strain evidence="1">Blautia_wexlerae_LFYP_14</strain>
    </source>
</reference>
<proteinExistence type="predicted"/>
<name>A0A564WWR0_9FIRM</name>